<feature type="coiled-coil region" evidence="7">
    <location>
        <begin position="154"/>
        <end position="324"/>
    </location>
</feature>
<proteinExistence type="inferred from homology"/>
<dbReference type="GO" id="GO:0051301">
    <property type="term" value="P:cell division"/>
    <property type="evidence" value="ECO:0007669"/>
    <property type="project" value="UniProtKB-KW"/>
</dbReference>
<dbReference type="GO" id="GO:0007094">
    <property type="term" value="P:mitotic spindle assembly checkpoint signaling"/>
    <property type="evidence" value="ECO:0007669"/>
    <property type="project" value="InterPro"/>
</dbReference>
<dbReference type="GO" id="GO:0072686">
    <property type="term" value="C:mitotic spindle"/>
    <property type="evidence" value="ECO:0007669"/>
    <property type="project" value="TreeGrafter"/>
</dbReference>
<dbReference type="AlphaFoldDB" id="A0A9P0F3W7"/>
<gene>
    <name evidence="8" type="ORF">BEMITA_LOCUS6835</name>
</gene>
<comment type="subcellular location">
    <subcellularLocation>
        <location evidence="1">Nucleus</location>
    </subcellularLocation>
</comment>
<keyword evidence="4" id="KW-0498">Mitosis</keyword>
<feature type="coiled-coil region" evidence="7">
    <location>
        <begin position="408"/>
        <end position="456"/>
    </location>
</feature>
<evidence type="ECO:0000256" key="4">
    <source>
        <dbReference type="ARBA" id="ARBA00022776"/>
    </source>
</evidence>
<protein>
    <recommendedName>
        <fullName evidence="10">Mitotic spindle assembly checkpoint protein MAD1</fullName>
    </recommendedName>
</protein>
<evidence type="ECO:0000256" key="7">
    <source>
        <dbReference type="SAM" id="Coils"/>
    </source>
</evidence>
<comment type="similarity">
    <text evidence="2">Belongs to the MAD1 family.</text>
</comment>
<feature type="coiled-coil region" evidence="7">
    <location>
        <begin position="538"/>
        <end position="572"/>
    </location>
</feature>
<accession>A0A9P0F3W7</accession>
<feature type="coiled-coil region" evidence="7">
    <location>
        <begin position="601"/>
        <end position="669"/>
    </location>
</feature>
<evidence type="ECO:0000313" key="8">
    <source>
        <dbReference type="EMBL" id="CAH0387870.1"/>
    </source>
</evidence>
<evidence type="ECO:0000313" key="9">
    <source>
        <dbReference type="Proteomes" id="UP001152759"/>
    </source>
</evidence>
<dbReference type="GO" id="GO:0051315">
    <property type="term" value="P:attachment of mitotic spindle microtubules to kinetochore"/>
    <property type="evidence" value="ECO:0007669"/>
    <property type="project" value="TreeGrafter"/>
</dbReference>
<dbReference type="PANTHER" id="PTHR23168">
    <property type="entry name" value="MITOTIC SPINDLE ASSEMBLY CHECKPOINT PROTEIN MAD1 MITOTIC ARREST DEFICIENT-LIKE PROTEIN 1"/>
    <property type="match status" value="1"/>
</dbReference>
<dbReference type="PANTHER" id="PTHR23168:SF0">
    <property type="entry name" value="MITOTIC SPINDLE ASSEMBLY CHECKPOINT PROTEIN MAD1"/>
    <property type="match status" value="1"/>
</dbReference>
<evidence type="ECO:0000256" key="5">
    <source>
        <dbReference type="ARBA" id="ARBA00023242"/>
    </source>
</evidence>
<name>A0A9P0F3W7_BEMTA</name>
<dbReference type="KEGG" id="btab:109031264"/>
<evidence type="ECO:0000256" key="6">
    <source>
        <dbReference type="ARBA" id="ARBA00023306"/>
    </source>
</evidence>
<dbReference type="EMBL" id="OU963865">
    <property type="protein sequence ID" value="CAH0387870.1"/>
    <property type="molecule type" value="Genomic_DNA"/>
</dbReference>
<dbReference type="GO" id="GO:0005635">
    <property type="term" value="C:nuclear envelope"/>
    <property type="evidence" value="ECO:0007669"/>
    <property type="project" value="TreeGrafter"/>
</dbReference>
<dbReference type="GO" id="GO:0000776">
    <property type="term" value="C:kinetochore"/>
    <property type="evidence" value="ECO:0007669"/>
    <property type="project" value="TreeGrafter"/>
</dbReference>
<evidence type="ECO:0000256" key="1">
    <source>
        <dbReference type="ARBA" id="ARBA00004123"/>
    </source>
</evidence>
<keyword evidence="9" id="KW-1185">Reference proteome</keyword>
<evidence type="ECO:0000256" key="3">
    <source>
        <dbReference type="ARBA" id="ARBA00022618"/>
    </source>
</evidence>
<dbReference type="Gene3D" id="1.20.5.170">
    <property type="match status" value="1"/>
</dbReference>
<keyword evidence="3" id="KW-0132">Cell division</keyword>
<organism evidence="8 9">
    <name type="scientific">Bemisia tabaci</name>
    <name type="common">Sweetpotato whitefly</name>
    <name type="synonym">Aleurodes tabaci</name>
    <dbReference type="NCBI Taxonomy" id="7038"/>
    <lineage>
        <taxon>Eukaryota</taxon>
        <taxon>Metazoa</taxon>
        <taxon>Ecdysozoa</taxon>
        <taxon>Arthropoda</taxon>
        <taxon>Hexapoda</taxon>
        <taxon>Insecta</taxon>
        <taxon>Pterygota</taxon>
        <taxon>Neoptera</taxon>
        <taxon>Paraneoptera</taxon>
        <taxon>Hemiptera</taxon>
        <taxon>Sternorrhyncha</taxon>
        <taxon>Aleyrodoidea</taxon>
        <taxon>Aleyrodidae</taxon>
        <taxon>Aleyrodinae</taxon>
        <taxon>Bemisia</taxon>
    </lineage>
</organism>
<keyword evidence="7" id="KW-0175">Coiled coil</keyword>
<evidence type="ECO:0000256" key="2">
    <source>
        <dbReference type="ARBA" id="ARBA00008029"/>
    </source>
</evidence>
<evidence type="ECO:0008006" key="10">
    <source>
        <dbReference type="Google" id="ProtNLM"/>
    </source>
</evidence>
<dbReference type="Gene3D" id="3.30.457.60">
    <property type="match status" value="1"/>
</dbReference>
<keyword evidence="5" id="KW-0539">Nucleus</keyword>
<keyword evidence="6" id="KW-0131">Cell cycle</keyword>
<dbReference type="Pfam" id="PF05557">
    <property type="entry name" value="MAD"/>
    <property type="match status" value="1"/>
</dbReference>
<sequence length="772" mass="89301">MAHEQEDPTCVIKMLDDFRAGCLPPPSRGLSSLNFPFRYGSTSASSHHGSKPMRLNFDDSEVTDCFLSARKRKLDSTNESIDSEGHKTMNESSIVASPWETRRIQGELLEARAQIAGLEKRLSQVHTIKRETEIMMEAEKNDITQALCRERKNVTELEKRLATVRKREAEVREELAQMKTSLGKKVANLEEKCQLLVIENTQFRDQVNELKSKVSESGGESGRRMNELESERSIFKEEAERYKQLSEELSADLKEKRKELRQWEMDKTKLLVAQQRIKDMEYEKESYQEAAALAKSQHTKLLKIPQLEKEIASLQHENRQLRDTIGNKLYFENLVESLQEKVKLTDSYEKELIHLRAENKHISLQLDEWKSLGKCFNLKDMADVCSPLSLRRSIQQLMQQEVVLTSEKAQLKMRCRALEEANAAVAAESAKKEEKIAQLQATIEQHSSLIKRMKKQLTLITWERNDLRTLVDSCQKEYSIIAHTTLDAQNMNKLENLEKVIEGYRQRMETLEKDPSLAQTDVPGFPNSPVNGNFKAERDALLKEKEQLLKTEEQLKLEKQRLLSEIEELKIQMEYRALKGDFDTRDTKILHLKMNPTSIATANLNDKLSECKLENDRLRERIKVLEEGNEQDVTRIVEERVQSCNSKEVDELREKVRSSELQNQRLREVFKVKSQEYREAIYILFGYKVDGLPNKVYRLSSVYAEGPEEYLIFQESESGNMDMLETPFSQTLGDLISLHLTHQHSLPMFLAALTTNLFEKHSMTITNPIVID</sequence>
<reference evidence="8" key="1">
    <citation type="submission" date="2021-12" db="EMBL/GenBank/DDBJ databases">
        <authorList>
            <person name="King R."/>
        </authorList>
    </citation>
    <scope>NUCLEOTIDE SEQUENCE</scope>
</reference>
<dbReference type="Gene3D" id="6.10.250.90">
    <property type="match status" value="1"/>
</dbReference>
<dbReference type="Proteomes" id="UP001152759">
    <property type="component" value="Chromosome 4"/>
</dbReference>
<dbReference type="InterPro" id="IPR008672">
    <property type="entry name" value="Mad1"/>
</dbReference>
<dbReference type="SUPFAM" id="SSF75704">
    <property type="entry name" value="Mitotic arrest deficient-like 1, Mad1"/>
    <property type="match status" value="1"/>
</dbReference>